<dbReference type="AlphaFoldDB" id="A0A8R1U236"/>
<dbReference type="Pfam" id="PF25330">
    <property type="entry name" value="C2_nem"/>
    <property type="match status" value="1"/>
</dbReference>
<keyword evidence="4" id="KW-1185">Reference proteome</keyword>
<reference evidence="3" key="2">
    <citation type="submission" date="2022-06" db="UniProtKB">
        <authorList>
            <consortium name="EnsemblMetazoa"/>
        </authorList>
    </citation>
    <scope>IDENTIFICATION</scope>
</reference>
<feature type="domain" description="C2" evidence="2">
    <location>
        <begin position="27"/>
        <end position="150"/>
    </location>
</feature>
<evidence type="ECO:0000313" key="3">
    <source>
        <dbReference type="EnsemblMetazoa" id="OVOC9432.1"/>
    </source>
</evidence>
<dbReference type="PANTHER" id="PTHR38626:SF4">
    <property type="entry name" value="SKN-1 DEPENDENT ZYGOTIC TRANSCRIPT"/>
    <property type="match status" value="1"/>
</dbReference>
<sequence length="276" mass="31477">MKDINTNMRLSLTAVFFFTFRYILSAKFWTDVKLERLQWLNDCDLRDVCIHPTLQLRLFNIFNNETIYKTLKVDFDDQTDGTHLISYWNEGTPDTIVSTITLDGIDPDYDFPRLCDSTATIFLFRMNETKNITEVSGVCFKAQLTFTKYFDHCSYGIDSKTDQTNEKTWSTFLAVTIGCLITCLVLITSFVTINYILKVGRKSHIQIKRTSMSKTSMSNIAPLNAATNPQEFARSQVFPINIGSANLNLMKSPAELITREDILSANSSFCSSIAQY</sequence>
<dbReference type="EMBL" id="CMVM020000269">
    <property type="status" value="NOT_ANNOTATED_CDS"/>
    <property type="molecule type" value="Genomic_DNA"/>
</dbReference>
<keyword evidence="1" id="KW-1133">Transmembrane helix</keyword>
<dbReference type="PANTHER" id="PTHR38626">
    <property type="entry name" value="SKN-1 DEPENDENT ZYGOTIC TRANSCRIPT-RELATED"/>
    <property type="match status" value="1"/>
</dbReference>
<evidence type="ECO:0000259" key="2">
    <source>
        <dbReference type="Pfam" id="PF25330"/>
    </source>
</evidence>
<feature type="transmembrane region" description="Helical" evidence="1">
    <location>
        <begin position="169"/>
        <end position="197"/>
    </location>
</feature>
<dbReference type="OMA" id="THLISYW"/>
<keyword evidence="1" id="KW-0472">Membrane</keyword>
<dbReference type="InterPro" id="IPR040426">
    <property type="entry name" value="C05B5.4-like"/>
</dbReference>
<reference evidence="4" key="1">
    <citation type="submission" date="2013-10" db="EMBL/GenBank/DDBJ databases">
        <title>Genome sequencing of Onchocerca volvulus.</title>
        <authorList>
            <person name="Cotton J."/>
            <person name="Tsai J."/>
            <person name="Stanley E."/>
            <person name="Tracey A."/>
            <person name="Holroyd N."/>
            <person name="Lustigman S."/>
            <person name="Berriman M."/>
        </authorList>
    </citation>
    <scope>NUCLEOTIDE SEQUENCE</scope>
</reference>
<evidence type="ECO:0000313" key="4">
    <source>
        <dbReference type="Proteomes" id="UP000024404"/>
    </source>
</evidence>
<evidence type="ECO:0000256" key="1">
    <source>
        <dbReference type="SAM" id="Phobius"/>
    </source>
</evidence>
<dbReference type="EnsemblMetazoa" id="OVOC9432.1">
    <property type="protein sequence ID" value="OVOC9432.1"/>
    <property type="gene ID" value="WBGene00246241"/>
</dbReference>
<organism evidence="3 4">
    <name type="scientific">Onchocerca volvulus</name>
    <dbReference type="NCBI Taxonomy" id="6282"/>
    <lineage>
        <taxon>Eukaryota</taxon>
        <taxon>Metazoa</taxon>
        <taxon>Ecdysozoa</taxon>
        <taxon>Nematoda</taxon>
        <taxon>Chromadorea</taxon>
        <taxon>Rhabditida</taxon>
        <taxon>Spirurina</taxon>
        <taxon>Spiruromorpha</taxon>
        <taxon>Filarioidea</taxon>
        <taxon>Onchocercidae</taxon>
        <taxon>Onchocerca</taxon>
    </lineage>
</organism>
<dbReference type="InterPro" id="IPR057569">
    <property type="entry name" value="C2_nem"/>
</dbReference>
<proteinExistence type="predicted"/>
<keyword evidence="1" id="KW-0812">Transmembrane</keyword>
<name>A0A8R1U236_ONCVO</name>
<accession>A0A8R1U236</accession>
<dbReference type="Proteomes" id="UP000024404">
    <property type="component" value="Unassembled WGS sequence"/>
</dbReference>
<protein>
    <recommendedName>
        <fullName evidence="2">C2 domain-containing protein</fullName>
    </recommendedName>
</protein>